<feature type="region of interest" description="Disordered" evidence="2">
    <location>
        <begin position="246"/>
        <end position="276"/>
    </location>
</feature>
<dbReference type="Gene3D" id="2.40.40.10">
    <property type="entry name" value="RlpA-like domain"/>
    <property type="match status" value="1"/>
</dbReference>
<evidence type="ECO:0000313" key="3">
    <source>
        <dbReference type="EMBL" id="KAL2279342.1"/>
    </source>
</evidence>
<dbReference type="SUPFAM" id="SSF50685">
    <property type="entry name" value="Barwin-like endoglucanases"/>
    <property type="match status" value="1"/>
</dbReference>
<protein>
    <recommendedName>
        <fullName evidence="5">Allergen Asp F7</fullName>
    </recommendedName>
</protein>
<accession>A0ABR4EAA0</accession>
<feature type="region of interest" description="Disordered" evidence="2">
    <location>
        <begin position="65"/>
        <end position="108"/>
    </location>
</feature>
<dbReference type="EMBL" id="JBAWTH010000077">
    <property type="protein sequence ID" value="KAL2279342.1"/>
    <property type="molecule type" value="Genomic_DNA"/>
</dbReference>
<organism evidence="3 4">
    <name type="scientific">Diaporthe vaccinii</name>
    <dbReference type="NCBI Taxonomy" id="105482"/>
    <lineage>
        <taxon>Eukaryota</taxon>
        <taxon>Fungi</taxon>
        <taxon>Dikarya</taxon>
        <taxon>Ascomycota</taxon>
        <taxon>Pezizomycotina</taxon>
        <taxon>Sordariomycetes</taxon>
        <taxon>Sordariomycetidae</taxon>
        <taxon>Diaporthales</taxon>
        <taxon>Diaporthaceae</taxon>
        <taxon>Diaporthe</taxon>
        <taxon>Diaporthe eres species complex</taxon>
    </lineage>
</organism>
<comment type="caution">
    <text evidence="3">The sequence shown here is derived from an EMBL/GenBank/DDBJ whole genome shotgun (WGS) entry which is preliminary data.</text>
</comment>
<evidence type="ECO:0000313" key="4">
    <source>
        <dbReference type="Proteomes" id="UP001600888"/>
    </source>
</evidence>
<evidence type="ECO:0008006" key="5">
    <source>
        <dbReference type="Google" id="ProtNLM"/>
    </source>
</evidence>
<proteinExistence type="predicted"/>
<dbReference type="PANTHER" id="PTHR31836:SF28">
    <property type="entry name" value="SRCR DOMAIN-CONTAINING PROTEIN-RELATED"/>
    <property type="match status" value="1"/>
</dbReference>
<evidence type="ECO:0000256" key="2">
    <source>
        <dbReference type="SAM" id="MobiDB-lite"/>
    </source>
</evidence>
<dbReference type="CDD" id="cd22191">
    <property type="entry name" value="DPBB_RlpA_EXP_N-like"/>
    <property type="match status" value="1"/>
</dbReference>
<dbReference type="PANTHER" id="PTHR31836">
    <property type="match status" value="1"/>
</dbReference>
<dbReference type="InterPro" id="IPR036908">
    <property type="entry name" value="RlpA-like_sf"/>
</dbReference>
<dbReference type="Proteomes" id="UP001600888">
    <property type="component" value="Unassembled WGS sequence"/>
</dbReference>
<keyword evidence="1" id="KW-0732">Signal</keyword>
<keyword evidence="4" id="KW-1185">Reference proteome</keyword>
<evidence type="ECO:0000256" key="1">
    <source>
        <dbReference type="ARBA" id="ARBA00022729"/>
    </source>
</evidence>
<gene>
    <name evidence="3" type="ORF">FJTKL_13543</name>
</gene>
<sequence>MTESSLRHYPLSGVVYLVIRKYIGPLASRCACPLSGFPFTTLATPVLLPTCSRGPVLHSFLPSTEQCSHSPFDEKDTSHRPRSYQPHFGNRKRTVPSSGLTRKHTASKTKTTLKTTFQCSQPAPFLIVSNAVSLESFTMKSTTASLIITALASTAIAQPHGHHQHQHPARAAHQHHHKRDLVTEWDTVWVTETVTEVVDGTTTEWFTPTPSAPSTTLATVTSSADGGQFFESSSALPSSAPQVVAPAPVAETPSSPPAVVAPAPAPTTSSSSSSVYVAPQPTVAPVESPAPAPVAPKVETSSAAAPSVAAVSTPAASANTGSTVNTNSNAASVLGSGFQTGDLTYYAVGLGACGEDDSGKDMTENIVAMSSATMGSQSNGNPMCGKTIKIYNSANGKSSTGTIRDKCPGCTAGSIDVSQKLFEELADLADGRIDISWNWA</sequence>
<name>A0ABR4EAA0_9PEZI</name>
<dbReference type="InterPro" id="IPR051477">
    <property type="entry name" value="Expansin_CellWall"/>
</dbReference>
<reference evidence="3 4" key="1">
    <citation type="submission" date="2024-03" db="EMBL/GenBank/DDBJ databases">
        <title>A high-quality draft genome sequence of Diaporthe vaccinii, a causative agent of upright dieback and viscid rot disease in cranberry plants.</title>
        <authorList>
            <person name="Sarrasin M."/>
            <person name="Lang B.F."/>
            <person name="Burger G."/>
        </authorList>
    </citation>
    <scope>NUCLEOTIDE SEQUENCE [LARGE SCALE GENOMIC DNA]</scope>
    <source>
        <strain evidence="3 4">IS7</strain>
    </source>
</reference>